<evidence type="ECO:0000313" key="3">
    <source>
        <dbReference type="Proteomes" id="UP000050996"/>
    </source>
</evidence>
<reference evidence="2 3" key="1">
    <citation type="submission" date="2015-09" db="EMBL/GenBank/DDBJ databases">
        <title>Genome sequencing project for genomic taxonomy and phylogenomics of Bacillus-like bacteria.</title>
        <authorList>
            <person name="Liu B."/>
            <person name="Wang J."/>
            <person name="Zhu Y."/>
            <person name="Liu G."/>
            <person name="Chen Q."/>
            <person name="Chen Z."/>
            <person name="Lan J."/>
            <person name="Che J."/>
            <person name="Ge C."/>
            <person name="Shi H."/>
            <person name="Pan Z."/>
            <person name="Liu X."/>
        </authorList>
    </citation>
    <scope>NUCLEOTIDE SEQUENCE [LARGE SCALE GENOMIC DNA]</scope>
    <source>
        <strain evidence="2 3">FJAT-18043</strain>
    </source>
</reference>
<dbReference type="PATRIC" id="fig|1637975.4.peg.5612"/>
<evidence type="ECO:0000259" key="1">
    <source>
        <dbReference type="PROSITE" id="PS50965"/>
    </source>
</evidence>
<proteinExistence type="predicted"/>
<dbReference type="Pfam" id="PF08378">
    <property type="entry name" value="NERD"/>
    <property type="match status" value="1"/>
</dbReference>
<dbReference type="RefSeq" id="WP_056681912.1">
    <property type="nucleotide sequence ID" value="NZ_CP085712.1"/>
</dbReference>
<accession>A0A0Q3T5V2</accession>
<feature type="domain" description="NERD" evidence="1">
    <location>
        <begin position="37"/>
        <end position="148"/>
    </location>
</feature>
<dbReference type="PROSITE" id="PS50965">
    <property type="entry name" value="NERD"/>
    <property type="match status" value="1"/>
</dbReference>
<gene>
    <name evidence="2" type="ORF">AN957_01290</name>
</gene>
<name>A0A0Q3T5V2_9BACI</name>
<dbReference type="EMBL" id="LJIX01000003">
    <property type="protein sequence ID" value="KQL27596.1"/>
    <property type="molecule type" value="Genomic_DNA"/>
</dbReference>
<dbReference type="STRING" id="1637975.AN957_01290"/>
<dbReference type="Proteomes" id="UP000050996">
    <property type="component" value="Unassembled WGS sequence"/>
</dbReference>
<protein>
    <submittedName>
        <fullName evidence="2">Nuclease</fullName>
    </submittedName>
</protein>
<organism evidence="2 3">
    <name type="scientific">Cytobacillus solani</name>
    <dbReference type="NCBI Taxonomy" id="1637975"/>
    <lineage>
        <taxon>Bacteria</taxon>
        <taxon>Bacillati</taxon>
        <taxon>Bacillota</taxon>
        <taxon>Bacilli</taxon>
        <taxon>Bacillales</taxon>
        <taxon>Bacillaceae</taxon>
        <taxon>Cytobacillus</taxon>
    </lineage>
</organism>
<dbReference type="InterPro" id="IPR011528">
    <property type="entry name" value="NERD"/>
</dbReference>
<sequence length="302" mass="35461">MFIKARSKSAELLILRSLDARMNLKANEQLYYLNLKKGYEGEVKFDSLIGSLDHNCLILNDLLLECNNTTFQIDSLLITQDTVIPFEVKNYEGNYYYQDKNFYICSTGKEITNPLHQLNRIETLLRQFFQKHGFNLSIKGYLTFVNPEFFLYKAPQDEKMIFPPQLNYFIKNLNMKPSNLNSLHRKLADLLIKAHIPESPYTRLPTYHYGQLRKGITCAACQSFLLIVSERKVVCDQCGHKENIQTAVVRSVKEFKLLFPDTKVTTNTVYDWCQLIKSKKIIWRILKEHYKTIGYGQWSYYE</sequence>
<comment type="caution">
    <text evidence="2">The sequence shown here is derived from an EMBL/GenBank/DDBJ whole genome shotgun (WGS) entry which is preliminary data.</text>
</comment>
<dbReference type="AlphaFoldDB" id="A0A0Q3T5V2"/>
<evidence type="ECO:0000313" key="2">
    <source>
        <dbReference type="EMBL" id="KQL27596.1"/>
    </source>
</evidence>
<keyword evidence="3" id="KW-1185">Reference proteome</keyword>